<feature type="compositionally biased region" description="Basic residues" evidence="1">
    <location>
        <begin position="756"/>
        <end position="765"/>
    </location>
</feature>
<sequence length="989" mass="104194">MLHEDQLIYGTVPLGALDTGDTSEEAALASVDNTYSSFHRGVSAREQQQRILCRSMSASGSHIASVRCNSALPVPQGSVGSNPLSPAAPPSPQLPCAPVTAAGAAGWGDYEHSISQPLQQSPQQKQPPEVPLLSATAEDFVHEILAMNTLAMEQCYAAIAATNGAAVVSAAAPNSAPNITSSSEESMRILSEAYMRVDETSAQDFPAPLLDELRTTTLNNMGVVECNRGQPRQALSHFEAARQMEENNGMASPSITLNMCAAYNSLHMFDKATAAALETIDMLRSLALQRRRNLRSTANATALHDGTGLPWNGSGGDFMNGAKDGDTSTTDLLLKAAAAPKIADSHNEALWGAAWNNLAVAQINTARGSKDTSEYTNALSLFQNAMRATQELLGMQHPMSKAVIETFRSVRRALRSHGAFKQHRSLLRAPLPPVDPREQEWEATQVEAMPGHTRHGTLQHQKQQLTITFRGEVTGGQKKVERLDSTPYPGATSEPYQKQPRRCGSSSGRGTTAAATGSRNRSRSGNKRQFKLQSGIAQLMRNLPLSGTLYQASTVYGNPHPLLYSPPPPGQDSEAAPLYFSGSARMVANQYDGVAAAPGCAMSTTDTIGEDRDRGQHRYTTRGRSAATGRTPPSKRQPQQPGATAVTAKGGGRRSKSRAAGNYKLQTVPHPGSSRTYQYDNAVGAATEILSPQSTRPPVSKALPPIDMGASGGGAAAVLGEYSEGYTGASSAAPLGHAAGSFGDMSNKHMATPACTHHRPHRPPKRTPSASHASRSFSPPAGGAHHGAAATTHVQQSKMLLLAAPSNGVTTTTTYYPLEVPSETTANSVNQCGSMPTPATAQPTADDTTDSSADTHELFRGMWVTADPHYLHRGPRVFGRPAYYTIPTALGVTEDGVGGCTNATGTGISAAASTTQTDLAARPVLPTLTYSSSDSEEDNDAEGEGGNGSKGGMCRVTGKHHSTSVSTDTSSPSATPQRNALAETARMTT</sequence>
<feature type="compositionally biased region" description="Low complexity" evidence="1">
    <location>
        <begin position="963"/>
        <end position="975"/>
    </location>
</feature>
<accession>A0A640K8C4</accession>
<dbReference type="OrthoDB" id="266971at2759"/>
<dbReference type="InterPro" id="IPR011990">
    <property type="entry name" value="TPR-like_helical_dom_sf"/>
</dbReference>
<organism evidence="2 3">
    <name type="scientific">Leishmania tarentolae</name>
    <name type="common">Sauroleishmania tarentolae</name>
    <dbReference type="NCBI Taxonomy" id="5689"/>
    <lineage>
        <taxon>Eukaryota</taxon>
        <taxon>Discoba</taxon>
        <taxon>Euglenozoa</taxon>
        <taxon>Kinetoplastea</taxon>
        <taxon>Metakinetoplastina</taxon>
        <taxon>Trypanosomatida</taxon>
        <taxon>Trypanosomatidae</taxon>
        <taxon>Leishmaniinae</taxon>
        <taxon>Leishmania</taxon>
        <taxon>lizard Leishmania</taxon>
    </lineage>
</organism>
<comment type="caution">
    <text evidence="2">The sequence shown here is derived from an EMBL/GenBank/DDBJ whole genome shotgun (WGS) entry which is preliminary data.</text>
</comment>
<dbReference type="SUPFAM" id="SSF48452">
    <property type="entry name" value="TPR-like"/>
    <property type="match status" value="1"/>
</dbReference>
<proteinExistence type="predicted"/>
<feature type="region of interest" description="Disordered" evidence="1">
    <location>
        <begin position="470"/>
        <end position="528"/>
    </location>
</feature>
<dbReference type="Proteomes" id="UP000419144">
    <property type="component" value="Unassembled WGS sequence"/>
</dbReference>
<evidence type="ECO:0000313" key="3">
    <source>
        <dbReference type="Proteomes" id="UP000419144"/>
    </source>
</evidence>
<dbReference type="VEuPathDB" id="TriTrypDB:LtaPh_0604100"/>
<evidence type="ECO:0000313" key="2">
    <source>
        <dbReference type="EMBL" id="GET85906.1"/>
    </source>
</evidence>
<keyword evidence="3" id="KW-1185">Reference proteome</keyword>
<dbReference type="AlphaFoldDB" id="A0A640K8C4"/>
<gene>
    <name evidence="2" type="ORF">LtaPh_0604100</name>
</gene>
<feature type="compositionally biased region" description="Polar residues" evidence="1">
    <location>
        <begin position="768"/>
        <end position="777"/>
    </location>
</feature>
<feature type="region of interest" description="Disordered" evidence="1">
    <location>
        <begin position="744"/>
        <end position="793"/>
    </location>
</feature>
<evidence type="ECO:0000256" key="1">
    <source>
        <dbReference type="SAM" id="MobiDB-lite"/>
    </source>
</evidence>
<dbReference type="EMBL" id="BLBS01000007">
    <property type="protein sequence ID" value="GET85906.1"/>
    <property type="molecule type" value="Genomic_DNA"/>
</dbReference>
<protein>
    <submittedName>
        <fullName evidence="2">Uncharacterized protein</fullName>
    </submittedName>
</protein>
<feature type="compositionally biased region" description="Acidic residues" evidence="1">
    <location>
        <begin position="934"/>
        <end position="943"/>
    </location>
</feature>
<feature type="region of interest" description="Disordered" evidence="1">
    <location>
        <begin position="602"/>
        <end position="675"/>
    </location>
</feature>
<feature type="region of interest" description="Disordered" evidence="1">
    <location>
        <begin position="929"/>
        <end position="989"/>
    </location>
</feature>
<dbReference type="Gene3D" id="1.25.40.10">
    <property type="entry name" value="Tetratricopeptide repeat domain"/>
    <property type="match status" value="1"/>
</dbReference>
<feature type="compositionally biased region" description="Low complexity" evidence="1">
    <location>
        <begin position="781"/>
        <end position="793"/>
    </location>
</feature>
<reference evidence="2" key="1">
    <citation type="submission" date="2019-11" db="EMBL/GenBank/DDBJ databases">
        <title>Leishmania tarentolae CDS.</title>
        <authorList>
            <person name="Goto Y."/>
            <person name="Yamagishi J."/>
        </authorList>
    </citation>
    <scope>NUCLEOTIDE SEQUENCE [LARGE SCALE GENOMIC DNA]</scope>
    <source>
        <strain evidence="2">Parrot Tar II</strain>
    </source>
</reference>
<name>A0A640K8C4_LEITA</name>
<feature type="compositionally biased region" description="Low complexity" evidence="1">
    <location>
        <begin position="502"/>
        <end position="519"/>
    </location>
</feature>
<feature type="compositionally biased region" description="Low complexity" evidence="1">
    <location>
        <begin position="622"/>
        <end position="631"/>
    </location>
</feature>